<reference evidence="2 3" key="1">
    <citation type="journal article" date="2013" name="PLoS ONE">
        <title>Genomic analysis of Melioribacter roseus, facultatively anaerobic organotrophic bacterium representing a novel deep lineage within Bacteriodetes/Chlorobi group.</title>
        <authorList>
            <person name="Kadnikov V.V."/>
            <person name="Mardanov A.V."/>
            <person name="Podosokorskaya O.A."/>
            <person name="Gavrilov S.N."/>
            <person name="Kublanov I.V."/>
            <person name="Beletsky A.V."/>
            <person name="Bonch-Osmolovskaya E.A."/>
            <person name="Ravin N.V."/>
        </authorList>
    </citation>
    <scope>NUCLEOTIDE SEQUENCE [LARGE SCALE GENOMIC DNA]</scope>
    <source>
        <strain evidence="3">JCM 17771 / P3M-2</strain>
    </source>
</reference>
<dbReference type="RefSeq" id="WP_014857068.1">
    <property type="nucleotide sequence ID" value="NC_018178.1"/>
</dbReference>
<name>I7A349_MELRP</name>
<evidence type="ECO:0000313" key="2">
    <source>
        <dbReference type="EMBL" id="AFN75638.1"/>
    </source>
</evidence>
<dbReference type="Gene3D" id="3.60.21.10">
    <property type="match status" value="1"/>
</dbReference>
<gene>
    <name evidence="2" type="ordered locus">MROS_2408</name>
</gene>
<dbReference type="AlphaFoldDB" id="I7A349"/>
<dbReference type="Proteomes" id="UP000009011">
    <property type="component" value="Chromosome"/>
</dbReference>
<dbReference type="Pfam" id="PF00149">
    <property type="entry name" value="Metallophos"/>
    <property type="match status" value="1"/>
</dbReference>
<protein>
    <submittedName>
        <fullName evidence="2">Metallophosphoesterase</fullName>
    </submittedName>
</protein>
<organism evidence="2 3">
    <name type="scientific">Melioribacter roseus (strain DSM 23840 / JCM 17771 / VKM B-2668 / P3M-2)</name>
    <dbReference type="NCBI Taxonomy" id="1191523"/>
    <lineage>
        <taxon>Bacteria</taxon>
        <taxon>Pseudomonadati</taxon>
        <taxon>Ignavibacteriota</taxon>
        <taxon>Ignavibacteria</taxon>
        <taxon>Ignavibacteriales</taxon>
        <taxon>Melioribacteraceae</taxon>
        <taxon>Melioribacter</taxon>
    </lineage>
</organism>
<dbReference type="PANTHER" id="PTHR42850">
    <property type="entry name" value="METALLOPHOSPHOESTERASE"/>
    <property type="match status" value="1"/>
</dbReference>
<dbReference type="GO" id="GO:0016791">
    <property type="term" value="F:phosphatase activity"/>
    <property type="evidence" value="ECO:0007669"/>
    <property type="project" value="TreeGrafter"/>
</dbReference>
<dbReference type="EMBL" id="CP003557">
    <property type="protein sequence ID" value="AFN75638.1"/>
    <property type="molecule type" value="Genomic_DNA"/>
</dbReference>
<dbReference type="KEGG" id="mro:MROS_2408"/>
<dbReference type="eggNOG" id="COG0639">
    <property type="taxonomic scope" value="Bacteria"/>
</dbReference>
<dbReference type="HOGENOM" id="CLU_023125_4_0_10"/>
<feature type="domain" description="Calcineurin-like phosphoesterase" evidence="1">
    <location>
        <begin position="2"/>
        <end position="128"/>
    </location>
</feature>
<dbReference type="OrthoDB" id="9808081at2"/>
<dbReference type="GO" id="GO:0005737">
    <property type="term" value="C:cytoplasm"/>
    <property type="evidence" value="ECO:0007669"/>
    <property type="project" value="TreeGrafter"/>
</dbReference>
<dbReference type="STRING" id="1191523.MROS_2408"/>
<dbReference type="InterPro" id="IPR050126">
    <property type="entry name" value="Ap4A_hydrolase"/>
</dbReference>
<proteinExistence type="predicted"/>
<evidence type="ECO:0000259" key="1">
    <source>
        <dbReference type="Pfam" id="PF00149"/>
    </source>
</evidence>
<sequence length="229" mass="26302">MIAVIGDIHGCFFTLKALYEKITEKYPGIEIYTVGDLVDRGNFSYDVIKYVIKNNIKITPGNHDYMFYHFFKDPSSVFARSWFFNGNEPTLLSYEDHQKEMFEHIDFIKQAPLYYNLDDCFISHAGISSNYEKYLPENFRDNLELLAPFIKADINTDRGVMWTRDPLLNLGKLQIVGHTKQPDVTFVEDSNAVYIDTGACVGNKLSAVIVEKSNIIDTLDVKTELKDII</sequence>
<dbReference type="SUPFAM" id="SSF56300">
    <property type="entry name" value="Metallo-dependent phosphatases"/>
    <property type="match status" value="1"/>
</dbReference>
<dbReference type="PANTHER" id="PTHR42850:SF4">
    <property type="entry name" value="ZINC-DEPENDENT ENDOPOLYPHOSPHATASE"/>
    <property type="match status" value="1"/>
</dbReference>
<dbReference type="PRINTS" id="PR00114">
    <property type="entry name" value="STPHPHTASE"/>
</dbReference>
<dbReference type="InterPro" id="IPR004843">
    <property type="entry name" value="Calcineurin-like_PHP"/>
</dbReference>
<dbReference type="InterPro" id="IPR029052">
    <property type="entry name" value="Metallo-depent_PP-like"/>
</dbReference>
<accession>I7A349</accession>
<evidence type="ECO:0000313" key="3">
    <source>
        <dbReference type="Proteomes" id="UP000009011"/>
    </source>
</evidence>
<dbReference type="InterPro" id="IPR006186">
    <property type="entry name" value="Ser/Thr-sp_prot-phosphatase"/>
</dbReference>
<keyword evidence="3" id="KW-1185">Reference proteome</keyword>